<proteinExistence type="predicted"/>
<protein>
    <submittedName>
        <fullName evidence="3">Acyltransferase family protein</fullName>
    </submittedName>
</protein>
<dbReference type="EMBL" id="JBHTMP010000074">
    <property type="protein sequence ID" value="MFD1325318.1"/>
    <property type="molecule type" value="Genomic_DNA"/>
</dbReference>
<dbReference type="InterPro" id="IPR002656">
    <property type="entry name" value="Acyl_transf_3_dom"/>
</dbReference>
<feature type="transmembrane region" description="Helical" evidence="1">
    <location>
        <begin position="266"/>
        <end position="284"/>
    </location>
</feature>
<dbReference type="GO" id="GO:0016746">
    <property type="term" value="F:acyltransferase activity"/>
    <property type="evidence" value="ECO:0007669"/>
    <property type="project" value="UniProtKB-KW"/>
</dbReference>
<feature type="transmembrane region" description="Helical" evidence="1">
    <location>
        <begin position="392"/>
        <end position="410"/>
    </location>
</feature>
<gene>
    <name evidence="3" type="ORF">ACFQ4H_29960</name>
</gene>
<feature type="transmembrane region" description="Helical" evidence="1">
    <location>
        <begin position="194"/>
        <end position="213"/>
    </location>
</feature>
<feature type="transmembrane region" description="Helical" evidence="1">
    <location>
        <begin position="21"/>
        <end position="42"/>
    </location>
</feature>
<keyword evidence="3" id="KW-0808">Transferase</keyword>
<feature type="transmembrane region" description="Helical" evidence="1">
    <location>
        <begin position="169"/>
        <end position="188"/>
    </location>
</feature>
<comment type="caution">
    <text evidence="3">The sequence shown here is derived from an EMBL/GenBank/DDBJ whole genome shotgun (WGS) entry which is preliminary data.</text>
</comment>
<keyword evidence="1" id="KW-0472">Membrane</keyword>
<keyword evidence="4" id="KW-1185">Reference proteome</keyword>
<dbReference type="Pfam" id="PF01757">
    <property type="entry name" value="Acyl_transf_3"/>
    <property type="match status" value="1"/>
</dbReference>
<keyword evidence="1" id="KW-1133">Transmembrane helix</keyword>
<sequence>MRRLRQIAERTPADRERYLDLLRAVAITAVVLGHWLIIVIGPDRRGHLTGHSALIDLPWAHPVTWLVQVLPLFFLVGGYANAASLTSRRRRGGNAVEWLLDRSGRLLRPTTTLLLVLAAAALVARLFGVGPEQIRIGVWFATLPLWFLVAYLIVVVLTPPMYGLYRRYGFAVPAVLVVLVAVGDLARLHGQTELANGNFLFGWLAIHQVGFAWRDERARLARPRVAVPLLVGGLAALVLLTVVGPYPVSLINVPGERLHNMSPPSLALLAAAAFQLGLALLLRAPVERWLHRPRPWLVVIALNSVVLTIFLWHVSAVVLLAGGLYQAGLLPNPPVNSLAWLLWRVPWLLMLTVLLAGLVAIFGPIEARSGRRRQTRPAWLPAGLCAVLRRPALQGPLVVAGFGAAAFGLLDNSLATKTGHTPLGLPTTALVSYLAGAGVLRFLRAVPDQHGRSQPH</sequence>
<name>A0ABW3YN69_9ACTN</name>
<keyword evidence="3" id="KW-0012">Acyltransferase</keyword>
<accession>A0ABW3YN69</accession>
<evidence type="ECO:0000313" key="4">
    <source>
        <dbReference type="Proteomes" id="UP001597260"/>
    </source>
</evidence>
<feature type="transmembrane region" description="Helical" evidence="1">
    <location>
        <begin position="112"/>
        <end position="130"/>
    </location>
</feature>
<feature type="transmembrane region" description="Helical" evidence="1">
    <location>
        <begin position="62"/>
        <end position="82"/>
    </location>
</feature>
<reference evidence="4" key="1">
    <citation type="journal article" date="2019" name="Int. J. Syst. Evol. Microbiol.">
        <title>The Global Catalogue of Microorganisms (GCM) 10K type strain sequencing project: providing services to taxonomists for standard genome sequencing and annotation.</title>
        <authorList>
            <consortium name="The Broad Institute Genomics Platform"/>
            <consortium name="The Broad Institute Genome Sequencing Center for Infectious Disease"/>
            <person name="Wu L."/>
            <person name="Ma J."/>
        </authorList>
    </citation>
    <scope>NUCLEOTIDE SEQUENCE [LARGE SCALE GENOMIC DNA]</scope>
    <source>
        <strain evidence="4">JCM 31037</strain>
    </source>
</reference>
<feature type="transmembrane region" description="Helical" evidence="1">
    <location>
        <begin position="296"/>
        <end position="325"/>
    </location>
</feature>
<feature type="transmembrane region" description="Helical" evidence="1">
    <location>
        <begin position="422"/>
        <end position="443"/>
    </location>
</feature>
<organism evidence="3 4">
    <name type="scientific">Micromonospora sonneratiae</name>
    <dbReference type="NCBI Taxonomy" id="1184706"/>
    <lineage>
        <taxon>Bacteria</taxon>
        <taxon>Bacillati</taxon>
        <taxon>Actinomycetota</taxon>
        <taxon>Actinomycetes</taxon>
        <taxon>Micromonosporales</taxon>
        <taxon>Micromonosporaceae</taxon>
        <taxon>Micromonospora</taxon>
    </lineage>
</organism>
<evidence type="ECO:0000256" key="1">
    <source>
        <dbReference type="SAM" id="Phobius"/>
    </source>
</evidence>
<feature type="transmembrane region" description="Helical" evidence="1">
    <location>
        <begin position="225"/>
        <end position="246"/>
    </location>
</feature>
<evidence type="ECO:0000313" key="3">
    <source>
        <dbReference type="EMBL" id="MFD1325318.1"/>
    </source>
</evidence>
<feature type="transmembrane region" description="Helical" evidence="1">
    <location>
        <begin position="345"/>
        <end position="365"/>
    </location>
</feature>
<feature type="domain" description="Acyltransferase 3" evidence="2">
    <location>
        <begin position="17"/>
        <end position="356"/>
    </location>
</feature>
<dbReference type="RefSeq" id="WP_377577453.1">
    <property type="nucleotide sequence ID" value="NZ_JBHTMP010000074.1"/>
</dbReference>
<evidence type="ECO:0000259" key="2">
    <source>
        <dbReference type="Pfam" id="PF01757"/>
    </source>
</evidence>
<feature type="transmembrane region" description="Helical" evidence="1">
    <location>
        <begin position="136"/>
        <end position="157"/>
    </location>
</feature>
<dbReference type="Proteomes" id="UP001597260">
    <property type="component" value="Unassembled WGS sequence"/>
</dbReference>
<keyword evidence="1" id="KW-0812">Transmembrane</keyword>